<evidence type="ECO:0000256" key="2">
    <source>
        <dbReference type="SAM" id="MobiDB-lite"/>
    </source>
</evidence>
<gene>
    <name evidence="4" type="ORF">EDS130_LOCUS26820</name>
    <name evidence="3" type="ORF">XAT740_LOCUS24015</name>
</gene>
<dbReference type="SUPFAM" id="SSF48726">
    <property type="entry name" value="Immunoglobulin"/>
    <property type="match status" value="2"/>
</dbReference>
<dbReference type="GO" id="GO:0051256">
    <property type="term" value="P:mitotic spindle midzone assembly"/>
    <property type="evidence" value="ECO:0007669"/>
    <property type="project" value="TreeGrafter"/>
</dbReference>
<evidence type="ECO:0000313" key="5">
    <source>
        <dbReference type="Proteomes" id="UP000663828"/>
    </source>
</evidence>
<proteinExistence type="predicted"/>
<dbReference type="PANTHER" id="PTHR19321:SF41">
    <property type="entry name" value="FASCETTO-RELATED"/>
    <property type="match status" value="1"/>
</dbReference>
<organism evidence="4 6">
    <name type="scientific">Adineta ricciae</name>
    <name type="common">Rotifer</name>
    <dbReference type="NCBI Taxonomy" id="249248"/>
    <lineage>
        <taxon>Eukaryota</taxon>
        <taxon>Metazoa</taxon>
        <taxon>Spiralia</taxon>
        <taxon>Gnathifera</taxon>
        <taxon>Rotifera</taxon>
        <taxon>Eurotatoria</taxon>
        <taxon>Bdelloidea</taxon>
        <taxon>Adinetida</taxon>
        <taxon>Adinetidae</taxon>
        <taxon>Adineta</taxon>
    </lineage>
</organism>
<dbReference type="EMBL" id="CAJNOR010001838">
    <property type="protein sequence ID" value="CAF1207632.1"/>
    <property type="molecule type" value="Genomic_DNA"/>
</dbReference>
<feature type="region of interest" description="Disordered" evidence="2">
    <location>
        <begin position="755"/>
        <end position="778"/>
    </location>
</feature>
<feature type="region of interest" description="Disordered" evidence="2">
    <location>
        <begin position="936"/>
        <end position="956"/>
    </location>
</feature>
<comment type="caution">
    <text evidence="4">The sequence shown here is derived from an EMBL/GenBank/DDBJ whole genome shotgun (WGS) entry which is preliminary data.</text>
</comment>
<dbReference type="InterPro" id="IPR007145">
    <property type="entry name" value="MAP65_Ase1_PRC1"/>
</dbReference>
<name>A0A814YFL8_ADIRI</name>
<dbReference type="GO" id="GO:0008017">
    <property type="term" value="F:microtubule binding"/>
    <property type="evidence" value="ECO:0007669"/>
    <property type="project" value="InterPro"/>
</dbReference>
<evidence type="ECO:0000313" key="3">
    <source>
        <dbReference type="EMBL" id="CAF1207632.1"/>
    </source>
</evidence>
<evidence type="ECO:0000313" key="6">
    <source>
        <dbReference type="Proteomes" id="UP000663852"/>
    </source>
</evidence>
<dbReference type="Proteomes" id="UP000663852">
    <property type="component" value="Unassembled WGS sequence"/>
</dbReference>
<feature type="coiled-coil region" evidence="1">
    <location>
        <begin position="699"/>
        <end position="733"/>
    </location>
</feature>
<dbReference type="AlphaFoldDB" id="A0A814YFL8"/>
<dbReference type="InterPro" id="IPR036179">
    <property type="entry name" value="Ig-like_dom_sf"/>
</dbReference>
<feature type="compositionally biased region" description="Basic and acidic residues" evidence="2">
    <location>
        <begin position="755"/>
        <end position="767"/>
    </location>
</feature>
<evidence type="ECO:0000313" key="4">
    <source>
        <dbReference type="EMBL" id="CAF1228831.1"/>
    </source>
</evidence>
<dbReference type="OrthoDB" id="642895at2759"/>
<dbReference type="Gene3D" id="1.20.58.1520">
    <property type="match status" value="1"/>
</dbReference>
<dbReference type="Gene3D" id="2.60.40.10">
    <property type="entry name" value="Immunoglobulins"/>
    <property type="match status" value="1"/>
</dbReference>
<evidence type="ECO:0008006" key="7">
    <source>
        <dbReference type="Google" id="ProtNLM"/>
    </source>
</evidence>
<sequence length="956" mass="109875">MIIIDIYILNFVYFYTLSIQSISSTKIYKLEQQFGSTIVLPPCLPPTPSSVDIETTILFKSNSGELLTLNGVLISDNPRLTINNRSSTKLIIEDIDLSDQGEYECRTNEIIIYLFHLMVVKTSFIQLTAVEGSNVTLRCVENGMWIIEESPRGGTVRTQYTSELILNNIQRDDRRFQKILCSTLDGHEKREYIIDVMYKPTVKLTMSVREKLMCIVCAHPLPYRIQWLRNARKERDEIVHQANINQSCIVQEYTSISRLTSNREEVIECEAENIYGSDRDIIRIGESHLILIRPVSFDLTQNTMSPPSVRQPGDVVNEVYSENIKSIIQTCLDAGDDPNSLIEQAKRELHKMVTEMMAEDDALLERKRAELAPIRVRYEALYHELHPDKTCPQYGNTLPVLQALRTYIDEHKKLKEEHEKLLEREPDIRQEERQLCNELNERSLQIDNQTFLSKQLVAQMSLLSEHIAKLREERTKRIDHLSEIIRMLHEFEEVYGWKRPLADTMVGRLLALGPIEVDKFTLTKEAIELVDKEFAQINEKIQKAEACFEQSHKQLTALMRKHQSLIPNSKALAATKVKHCRMSKLPDLVAEVDRYTEHALDKLTKDIIKAREQIHVILNKLSVGDVSNDSKYAILYTNDFTEDIYFMHEELLQELEAQYEVNKTMYEQIEVWNELFLEFQEFEKNASDPQRFHRRGYSALAEEKTRRKLEATLRECESRLENLAEDYMKKNNGQVFIMNANGKEIPEYIRQRKEDYAKSKEREREAAKTPASKKKARTDTIVRARPAPLQSVPGGDDNTNISDDNQCATTLCAAPKGTLVGRTPLKTKQFPSNTSSAISKRTESTANLRTPLTTARRAGMPQLPTGKTPLHNSTMQLRTTKRTNIDTTSSTIVTPAKQRRLINQMHETMKIPNTTENMSSHSILTTTLKTSTIATPGKREIPKRAIPTPIRTHKAK</sequence>
<dbReference type="Pfam" id="PF03999">
    <property type="entry name" value="MAP65_ASE1"/>
    <property type="match status" value="1"/>
</dbReference>
<dbReference type="PANTHER" id="PTHR19321">
    <property type="entry name" value="PROTEIN REGULATOR OF CYTOKINESIS 1 PRC1-RELATED"/>
    <property type="match status" value="1"/>
</dbReference>
<keyword evidence="1" id="KW-0175">Coiled coil</keyword>
<protein>
    <recommendedName>
        <fullName evidence="7">Ig-like domain-containing protein</fullName>
    </recommendedName>
</protein>
<feature type="compositionally biased region" description="Polar residues" evidence="2">
    <location>
        <begin position="829"/>
        <end position="843"/>
    </location>
</feature>
<feature type="region of interest" description="Disordered" evidence="2">
    <location>
        <begin position="823"/>
        <end position="843"/>
    </location>
</feature>
<dbReference type="EMBL" id="CAJNOJ010000165">
    <property type="protein sequence ID" value="CAF1228831.1"/>
    <property type="molecule type" value="Genomic_DNA"/>
</dbReference>
<dbReference type="GO" id="GO:1990023">
    <property type="term" value="C:mitotic spindle midzone"/>
    <property type="evidence" value="ECO:0007669"/>
    <property type="project" value="TreeGrafter"/>
</dbReference>
<feature type="coiled-coil region" evidence="1">
    <location>
        <begin position="401"/>
        <end position="473"/>
    </location>
</feature>
<reference evidence="4" key="1">
    <citation type="submission" date="2021-02" db="EMBL/GenBank/DDBJ databases">
        <authorList>
            <person name="Nowell W R."/>
        </authorList>
    </citation>
    <scope>NUCLEOTIDE SEQUENCE</scope>
</reference>
<dbReference type="Proteomes" id="UP000663828">
    <property type="component" value="Unassembled WGS sequence"/>
</dbReference>
<keyword evidence="5" id="KW-1185">Reference proteome</keyword>
<dbReference type="InterPro" id="IPR013783">
    <property type="entry name" value="Ig-like_fold"/>
</dbReference>
<evidence type="ECO:0000256" key="1">
    <source>
        <dbReference type="SAM" id="Coils"/>
    </source>
</evidence>
<dbReference type="GO" id="GO:0005737">
    <property type="term" value="C:cytoplasm"/>
    <property type="evidence" value="ECO:0007669"/>
    <property type="project" value="TreeGrafter"/>
</dbReference>
<accession>A0A814YFL8</accession>